<proteinExistence type="predicted"/>
<dbReference type="EMBL" id="WNKY01000020">
    <property type="protein sequence ID" value="MTV39512.1"/>
    <property type="molecule type" value="Genomic_DNA"/>
</dbReference>
<protein>
    <submittedName>
        <fullName evidence="1">Uncharacterized protein</fullName>
    </submittedName>
</protein>
<keyword evidence="2" id="KW-1185">Reference proteome</keyword>
<dbReference type="RefSeq" id="WP_155465221.1">
    <property type="nucleotide sequence ID" value="NZ_WNKY01000020.1"/>
</dbReference>
<accession>A0A6L6PKN2</accession>
<sequence length="399" mass="45077">MPIQVYLDSSDYSKLTDPRGVSDQLLSIKERLLSWSKSGEVTFRFSAAHIIEMSPVESKAEHAAEARAEFLSELCGLNTLIPFDELTLAELKRYASNEPNLKIDAYSDKGNWFPSLGEGIFSVLGEDRLSPSNFLPKLEGLSRDARRKAEREIFKNGKLREEAKRKILAEADDAIRAILAQFPMRKQDADVLVRYMVGDATKAKADNAFYASLRDPNWMMQWFRNQRDPMMPIIEWLRAPARRLQASMVTASNASQQLRKVYKDNGSNSIPPELSAKAREEMRLRWLQSISISIMEAKQVAAPPFDLTRIQDLAPGFCTGISVSNDTLWASASENPRESMPSDFVDAVHSMYAPYVDVYRTDAFMTPLVSKYVKSRGTVVVGKITSLIETIEFCLQRPR</sequence>
<comment type="caution">
    <text evidence="1">The sequence shown here is derived from an EMBL/GenBank/DDBJ whole genome shotgun (WGS) entry which is preliminary data.</text>
</comment>
<evidence type="ECO:0000313" key="1">
    <source>
        <dbReference type="EMBL" id="MTV39512.1"/>
    </source>
</evidence>
<reference evidence="1 2" key="1">
    <citation type="submission" date="2019-11" db="EMBL/GenBank/DDBJ databases">
        <title>Type strains purchased from KCTC, JCM and DSMZ.</title>
        <authorList>
            <person name="Lu H."/>
        </authorList>
    </citation>
    <scope>NUCLEOTIDE SEQUENCE [LARGE SCALE GENOMIC DNA]</scope>
    <source>
        <strain evidence="1 2">KCTC 22382</strain>
    </source>
</reference>
<evidence type="ECO:0000313" key="2">
    <source>
        <dbReference type="Proteomes" id="UP000475582"/>
    </source>
</evidence>
<name>A0A6L6PKN2_9BURK</name>
<dbReference type="Proteomes" id="UP000475582">
    <property type="component" value="Unassembled WGS sequence"/>
</dbReference>
<organism evidence="1 2">
    <name type="scientific">Duganella radicis</name>
    <dbReference type="NCBI Taxonomy" id="551988"/>
    <lineage>
        <taxon>Bacteria</taxon>
        <taxon>Pseudomonadati</taxon>
        <taxon>Pseudomonadota</taxon>
        <taxon>Betaproteobacteria</taxon>
        <taxon>Burkholderiales</taxon>
        <taxon>Oxalobacteraceae</taxon>
        <taxon>Telluria group</taxon>
        <taxon>Duganella</taxon>
    </lineage>
</organism>
<dbReference type="AlphaFoldDB" id="A0A6L6PKN2"/>
<gene>
    <name evidence="1" type="ORF">GM676_18255</name>
</gene>
<dbReference type="OrthoDB" id="8903559at2"/>